<evidence type="ECO:0000313" key="2">
    <source>
        <dbReference type="Proteomes" id="UP001644719"/>
    </source>
</evidence>
<accession>A0ABX2H7J2</accession>
<sequence length="371" mass="41994">MYYKDDFNVTFKEESAFYRYLDDVEKRAEWFRAQSKDLKVEAVTKDSICSPIGNINLEYLKDDTLKNSGLMIKTPDRSCYLGISAVKSLKGRARIDGKALAELDKETLAYILNECLKVSKGKSLLRFCEGKVRAVLSGDEKDYSIMSMPEVYTIAGAYIYSDFETAAFKSGCADHNLVNATWELRDQRLNESYQELLGRYGKTFNGELSASVRISTSDVGSSGANIFYTVSINDQYIILGETLKVRHKNCKGTEDFNQNMASIFEYYKAAVQEVLQLCDIWVNHPPNAMISIMKQAGFSKKLIAETVERYRASAGEQPCSAYEIYCGICDVISIARQQETNERGLLLLEEKVAACVNRRWHELDIPGEIKY</sequence>
<comment type="caution">
    <text evidence="1">The sequence shown here is derived from an EMBL/GenBank/DDBJ whole genome shotgun (WGS) entry which is preliminary data.</text>
</comment>
<dbReference type="RefSeq" id="WP_173735729.1">
    <property type="nucleotide sequence ID" value="NZ_JAAITS010000031.1"/>
</dbReference>
<gene>
    <name evidence="1" type="ORF">G5B17_11675</name>
</gene>
<keyword evidence="2" id="KW-1185">Reference proteome</keyword>
<protein>
    <submittedName>
        <fullName evidence="1">Uncharacterized protein</fullName>
    </submittedName>
</protein>
<reference evidence="1 2" key="1">
    <citation type="journal article" date="2020" name="Cell Host Microbe">
        <title>Functional and Genomic Variation between Human-Derived Isolates of Lachnospiraceae Reveals Inter- and Intra-Species Diversity.</title>
        <authorList>
            <person name="Sorbara M.T."/>
            <person name="Littmann E.R."/>
            <person name="Fontana E."/>
            <person name="Moody T.U."/>
            <person name="Kohout C.E."/>
            <person name="Gjonbalaj M."/>
            <person name="Eaton V."/>
            <person name="Seok R."/>
            <person name="Leiner I.M."/>
            <person name="Pamer E.G."/>
        </authorList>
    </citation>
    <scope>NUCLEOTIDE SEQUENCE [LARGE SCALE GENOMIC DNA]</scope>
    <source>
        <strain evidence="1 2">MSK.17.74</strain>
    </source>
</reference>
<evidence type="ECO:0000313" key="1">
    <source>
        <dbReference type="EMBL" id="NSG86059.1"/>
    </source>
</evidence>
<dbReference type="EMBL" id="JAAITS010000031">
    <property type="protein sequence ID" value="NSG86059.1"/>
    <property type="molecule type" value="Genomic_DNA"/>
</dbReference>
<proteinExistence type="predicted"/>
<name>A0ABX2H7J2_9FIRM</name>
<organism evidence="1 2">
    <name type="scientific">Blautia faecis</name>
    <dbReference type="NCBI Taxonomy" id="871665"/>
    <lineage>
        <taxon>Bacteria</taxon>
        <taxon>Bacillati</taxon>
        <taxon>Bacillota</taxon>
        <taxon>Clostridia</taxon>
        <taxon>Lachnospirales</taxon>
        <taxon>Lachnospiraceae</taxon>
        <taxon>Blautia</taxon>
    </lineage>
</organism>
<dbReference type="Proteomes" id="UP001644719">
    <property type="component" value="Unassembled WGS sequence"/>
</dbReference>